<dbReference type="InterPro" id="IPR046981">
    <property type="entry name" value="G1P_cyt_trans"/>
</dbReference>
<accession>A0ABX8B6M2</accession>
<evidence type="ECO:0000259" key="1">
    <source>
        <dbReference type="Pfam" id="PF00483"/>
    </source>
</evidence>
<keyword evidence="2" id="KW-0548">Nucleotidyltransferase</keyword>
<dbReference type="CDD" id="cd02524">
    <property type="entry name" value="G1P_cytidylyltransferase"/>
    <property type="match status" value="1"/>
</dbReference>
<dbReference type="NCBIfam" id="TIGR02623">
    <property type="entry name" value="G1P_cyt_trans"/>
    <property type="match status" value="1"/>
</dbReference>
<dbReference type="Gene3D" id="3.90.550.10">
    <property type="entry name" value="Spore Coat Polysaccharide Biosynthesis Protein SpsA, Chain A"/>
    <property type="match status" value="1"/>
</dbReference>
<reference evidence="2 3" key="1">
    <citation type="submission" date="2021-03" db="EMBL/GenBank/DDBJ databases">
        <title>Genomic and phenotypic characterization of Chloracidobacterium isolates provides evidence for multiple species.</title>
        <authorList>
            <person name="Saini M.K."/>
            <person name="Costas A.M.G."/>
            <person name="Tank M."/>
            <person name="Bryant D.A."/>
        </authorList>
    </citation>
    <scope>NUCLEOTIDE SEQUENCE [LARGE SCALE GENOMIC DNA]</scope>
    <source>
        <strain evidence="2 3">N</strain>
    </source>
</reference>
<dbReference type="RefSeq" id="WP_211423432.1">
    <property type="nucleotide sequence ID" value="NZ_CP072643.1"/>
</dbReference>
<dbReference type="PANTHER" id="PTHR47183">
    <property type="entry name" value="GLUCOSE-1-PHOSPHATE CYTIDYLYLTRANSFERASE-RELATED"/>
    <property type="match status" value="1"/>
</dbReference>
<proteinExistence type="predicted"/>
<dbReference type="GO" id="GO:0047343">
    <property type="term" value="F:glucose-1-phosphate cytidylyltransferase activity"/>
    <property type="evidence" value="ECO:0007669"/>
    <property type="project" value="UniProtKB-EC"/>
</dbReference>
<dbReference type="EMBL" id="CP072643">
    <property type="protein sequence ID" value="QUV95196.1"/>
    <property type="molecule type" value="Genomic_DNA"/>
</dbReference>
<organism evidence="2 3">
    <name type="scientific">Chloracidobacterium sp. N</name>
    <dbReference type="NCBI Taxonomy" id="2821540"/>
    <lineage>
        <taxon>Bacteria</taxon>
        <taxon>Pseudomonadati</taxon>
        <taxon>Acidobacteriota</taxon>
        <taxon>Terriglobia</taxon>
        <taxon>Terriglobales</taxon>
        <taxon>Acidobacteriaceae</taxon>
        <taxon>Chloracidobacterium</taxon>
        <taxon>Chloracidobacterium aggregatum</taxon>
    </lineage>
</organism>
<dbReference type="Pfam" id="PF00483">
    <property type="entry name" value="NTP_transferase"/>
    <property type="match status" value="1"/>
</dbReference>
<dbReference type="InterPro" id="IPR005835">
    <property type="entry name" value="NTP_transferase_dom"/>
</dbReference>
<protein>
    <submittedName>
        <fullName evidence="2">Glucose-1-phosphate cytidylyltransferase</fullName>
        <ecNumber evidence="2">2.7.7.33</ecNumber>
    </submittedName>
</protein>
<sequence length="262" mass="30018">MKVAILCGGRGTRLREVSETIPKPMVPIGEHPILWHVMKLYASHGLTEFVLLLGYKGTVIREYFLNFAAYECDVTVHLSATGDRRLTFHGPPAEPWQVTLLNTGEDTLTGGRVRRARRYLETDELFCLTYGDGVGNVDITALLAFHRQHGRLATVTAVRPPGRFGELVLDDHRHVRVFNEKPQVSGGYINGGFFVFHRDVLERYFPDRDDLMLEKEPLEALARDGELMAFRHDGFWQPMDTPREFQLLNDLWRSGEAPWKIW</sequence>
<keyword evidence="3" id="KW-1185">Reference proteome</keyword>
<dbReference type="EC" id="2.7.7.33" evidence="2"/>
<evidence type="ECO:0000313" key="2">
    <source>
        <dbReference type="EMBL" id="QUV95196.1"/>
    </source>
</evidence>
<keyword evidence="2" id="KW-0808">Transferase</keyword>
<dbReference type="PANTHER" id="PTHR47183:SF1">
    <property type="entry name" value="GLUCOSE-1-PHOSPHATE CYTIDYLYLTRANSFERASE"/>
    <property type="match status" value="1"/>
</dbReference>
<gene>
    <name evidence="2" type="primary">rfbF</name>
    <name evidence="2" type="ORF">J8C05_14340</name>
</gene>
<dbReference type="SUPFAM" id="SSF53448">
    <property type="entry name" value="Nucleotide-diphospho-sugar transferases"/>
    <property type="match status" value="1"/>
</dbReference>
<name>A0ABX8B6M2_9BACT</name>
<dbReference type="Proteomes" id="UP000677668">
    <property type="component" value="Chromosome 2"/>
</dbReference>
<dbReference type="InterPro" id="IPR013446">
    <property type="entry name" value="G1P_cyt_trans-like"/>
</dbReference>
<feature type="domain" description="Nucleotidyl transferase" evidence="1">
    <location>
        <begin position="4"/>
        <end position="237"/>
    </location>
</feature>
<evidence type="ECO:0000313" key="3">
    <source>
        <dbReference type="Proteomes" id="UP000677668"/>
    </source>
</evidence>
<dbReference type="InterPro" id="IPR029044">
    <property type="entry name" value="Nucleotide-diphossugar_trans"/>
</dbReference>